<dbReference type="GO" id="GO:0046872">
    <property type="term" value="F:metal ion binding"/>
    <property type="evidence" value="ECO:0007669"/>
    <property type="project" value="UniProtKB-KW"/>
</dbReference>
<dbReference type="PANTHER" id="PTHR32494">
    <property type="entry name" value="ALLANTOATE DEIMINASE-RELATED"/>
    <property type="match status" value="1"/>
</dbReference>
<dbReference type="EMBL" id="SNYF01000007">
    <property type="protein sequence ID" value="TDQ16242.1"/>
    <property type="molecule type" value="Genomic_DNA"/>
</dbReference>
<dbReference type="NCBIfam" id="NF006771">
    <property type="entry name" value="PRK09290.1-5"/>
    <property type="match status" value="1"/>
</dbReference>
<organism evidence="5 6">
    <name type="scientific">Algoriphagus boseongensis</name>
    <dbReference type="NCBI Taxonomy" id="1442587"/>
    <lineage>
        <taxon>Bacteria</taxon>
        <taxon>Pseudomonadati</taxon>
        <taxon>Bacteroidota</taxon>
        <taxon>Cytophagia</taxon>
        <taxon>Cytophagales</taxon>
        <taxon>Cyclobacteriaceae</taxon>
        <taxon>Algoriphagus</taxon>
    </lineage>
</organism>
<dbReference type="InterPro" id="IPR011650">
    <property type="entry name" value="Peptidase_M20_dimer"/>
</dbReference>
<evidence type="ECO:0000313" key="6">
    <source>
        <dbReference type="Proteomes" id="UP000294535"/>
    </source>
</evidence>
<feature type="binding site" evidence="3">
    <location>
        <position position="125"/>
    </location>
    <ligand>
        <name>Zn(2+)</name>
        <dbReference type="ChEBI" id="CHEBI:29105"/>
        <label>2</label>
    </ligand>
</feature>
<dbReference type="PIRSF" id="PIRSF001235">
    <property type="entry name" value="Amidase_carbamoylase"/>
    <property type="match status" value="1"/>
</dbReference>
<dbReference type="Pfam" id="PF01546">
    <property type="entry name" value="Peptidase_M20"/>
    <property type="match status" value="1"/>
</dbReference>
<reference evidence="5 6" key="1">
    <citation type="submission" date="2019-03" db="EMBL/GenBank/DDBJ databases">
        <title>Genomic Encyclopedia of Type Strains, Phase III (KMG-III): the genomes of soil and plant-associated and newly described type strains.</title>
        <authorList>
            <person name="Whitman W."/>
        </authorList>
    </citation>
    <scope>NUCLEOTIDE SEQUENCE [LARGE SCALE GENOMIC DNA]</scope>
    <source>
        <strain evidence="5 6">CECT 8446</strain>
    </source>
</reference>
<evidence type="ECO:0000256" key="1">
    <source>
        <dbReference type="ARBA" id="ARBA00006153"/>
    </source>
</evidence>
<evidence type="ECO:0000256" key="3">
    <source>
        <dbReference type="PIRSR" id="PIRSR001235-1"/>
    </source>
</evidence>
<dbReference type="InterPro" id="IPR036264">
    <property type="entry name" value="Bact_exopeptidase_dim_dom"/>
</dbReference>
<comment type="cofactor">
    <cofactor evidence="3">
        <name>Zn(2+)</name>
        <dbReference type="ChEBI" id="CHEBI:29105"/>
    </cofactor>
    <text evidence="3">Binds 2 Zn(2+) ions per subunit.</text>
</comment>
<dbReference type="InterPro" id="IPR010158">
    <property type="entry name" value="Amidase_Cbmase"/>
</dbReference>
<dbReference type="Gene3D" id="3.30.70.360">
    <property type="match status" value="1"/>
</dbReference>
<feature type="binding site" evidence="3">
    <location>
        <position position="219"/>
    </location>
    <ligand>
        <name>Zn(2+)</name>
        <dbReference type="ChEBI" id="CHEBI:29105"/>
        <label>1</label>
    </ligand>
</feature>
<proteinExistence type="inferred from homology"/>
<dbReference type="Gene3D" id="3.40.630.10">
    <property type="entry name" value="Zn peptidases"/>
    <property type="match status" value="1"/>
</dbReference>
<keyword evidence="6" id="KW-1185">Reference proteome</keyword>
<accession>A0A4R6T3E9</accession>
<comment type="similarity">
    <text evidence="1">Belongs to the peptidase M20 family.</text>
</comment>
<keyword evidence="3" id="KW-0862">Zinc</keyword>
<feature type="domain" description="Peptidase M20 dimerisation" evidence="4">
    <location>
        <begin position="240"/>
        <end position="339"/>
    </location>
</feature>
<dbReference type="GO" id="GO:0016813">
    <property type="term" value="F:hydrolase activity, acting on carbon-nitrogen (but not peptide) bonds, in linear amidines"/>
    <property type="evidence" value="ECO:0007669"/>
    <property type="project" value="InterPro"/>
</dbReference>
<sequence length="440" mass="47231">MSRRSFLKKTALTGLGLSAFGWLETQALSYFQSLPKVNKKRIEDRIMALAKFGQDEKGHGYRVAYTQGDIEGRKWFMDLMSKAGLNPKIDAGGNIIGRREGKNPALKPIGFGSHIDMVPDGGNYDGTLGSLAALEVIEILNENKISTEHPLEVVIFANEEGGLIGSKAMVGKLTQDGLKQISQSGLVMAEGISRIGGKPEDIGTAERKKGAFHAWLELHIEQGGILDAEGLQIGVVEGIVGILDVEVTVEGFANHAGTTPMKLRKDAMLAASKLTVAVNEIINSFPGSQVGTVGKIEAFPGAYNVVPGKVIMGLEIRDLSFEKIEMLLGEIQNKAQEIATETQTSIMFRREPSFNLPALTDASVQMKIQESAMALGLKTKHMQSGAGHDTQQISLLAPVGMIFVPSVGGISHSPNEFTKAEDMENGANVLLHTILSLDKG</sequence>
<name>A0A4R6T3E9_9BACT</name>
<dbReference type="Pfam" id="PF07687">
    <property type="entry name" value="M20_dimer"/>
    <property type="match status" value="1"/>
</dbReference>
<dbReference type="Proteomes" id="UP000294535">
    <property type="component" value="Unassembled WGS sequence"/>
</dbReference>
<dbReference type="InterPro" id="IPR002933">
    <property type="entry name" value="Peptidase_M20"/>
</dbReference>
<evidence type="ECO:0000313" key="5">
    <source>
        <dbReference type="EMBL" id="TDQ16242.1"/>
    </source>
</evidence>
<dbReference type="PANTHER" id="PTHR32494:SF5">
    <property type="entry name" value="ALLANTOATE AMIDOHYDROLASE"/>
    <property type="match status" value="1"/>
</dbReference>
<dbReference type="NCBIfam" id="TIGR01879">
    <property type="entry name" value="hydantase"/>
    <property type="match status" value="1"/>
</dbReference>
<feature type="binding site" evidence="3">
    <location>
        <position position="114"/>
    </location>
    <ligand>
        <name>Zn(2+)</name>
        <dbReference type="ChEBI" id="CHEBI:29105"/>
        <label>1</label>
    </ligand>
</feature>
<dbReference type="RefSeq" id="WP_133556012.1">
    <property type="nucleotide sequence ID" value="NZ_SNYF01000007.1"/>
</dbReference>
<comment type="caution">
    <text evidence="5">The sequence shown here is derived from an EMBL/GenBank/DDBJ whole genome shotgun (WGS) entry which is preliminary data.</text>
</comment>
<evidence type="ECO:0000259" key="4">
    <source>
        <dbReference type="Pfam" id="PF07687"/>
    </source>
</evidence>
<gene>
    <name evidence="5" type="ORF">DFQ04_2354</name>
</gene>
<feature type="binding site" evidence="3">
    <location>
        <position position="412"/>
    </location>
    <ligand>
        <name>Zn(2+)</name>
        <dbReference type="ChEBI" id="CHEBI:29105"/>
        <label>2</label>
    </ligand>
</feature>
<keyword evidence="2 5" id="KW-0378">Hydrolase</keyword>
<dbReference type="SUPFAM" id="SSF55031">
    <property type="entry name" value="Bacterial exopeptidase dimerisation domain"/>
    <property type="match status" value="1"/>
</dbReference>
<dbReference type="CDD" id="cd03884">
    <property type="entry name" value="M20_bAS"/>
    <property type="match status" value="1"/>
</dbReference>
<evidence type="ECO:0000256" key="2">
    <source>
        <dbReference type="ARBA" id="ARBA00022801"/>
    </source>
</evidence>
<feature type="binding site" evidence="3">
    <location>
        <position position="160"/>
    </location>
    <ligand>
        <name>Zn(2+)</name>
        <dbReference type="ChEBI" id="CHEBI:29105"/>
        <label>2</label>
    </ligand>
</feature>
<feature type="binding site" evidence="3">
    <location>
        <position position="125"/>
    </location>
    <ligand>
        <name>Zn(2+)</name>
        <dbReference type="ChEBI" id="CHEBI:29105"/>
        <label>1</label>
    </ligand>
</feature>
<dbReference type="AlphaFoldDB" id="A0A4R6T3E9"/>
<dbReference type="OrthoDB" id="9769665at2"/>
<dbReference type="SUPFAM" id="SSF53187">
    <property type="entry name" value="Zn-dependent exopeptidases"/>
    <property type="match status" value="1"/>
</dbReference>
<keyword evidence="3" id="KW-0479">Metal-binding</keyword>
<protein>
    <submittedName>
        <fullName evidence="5">N-carbamoyl-L-amino-acid hydrolase</fullName>
    </submittedName>
</protein>